<protein>
    <submittedName>
        <fullName evidence="2">Uncharacterized protein</fullName>
    </submittedName>
</protein>
<feature type="transmembrane region" description="Helical" evidence="1">
    <location>
        <begin position="67"/>
        <end position="88"/>
    </location>
</feature>
<gene>
    <name evidence="2" type="ORF">Q760_12020</name>
</gene>
<accession>A0A0A0BCH0</accession>
<evidence type="ECO:0000313" key="2">
    <source>
        <dbReference type="EMBL" id="KGM03802.1"/>
    </source>
</evidence>
<keyword evidence="1" id="KW-1133">Transmembrane helix</keyword>
<dbReference type="STRING" id="1408250.Q760_12020"/>
<feature type="transmembrane region" description="Helical" evidence="1">
    <location>
        <begin position="16"/>
        <end position="35"/>
    </location>
</feature>
<name>A0A0A0BCH0_9CELL</name>
<sequence length="133" mass="13515">MDTTTPPTTSPRPVRWRVVLGLAATVLLWPLLGIAGQDGPVFALTVFALTAAVWVGVLGLRDVPRPVATATLAGVLYGAAIVTLSVVVGGRGAGVTGPVIVLGALWELAWVAMLGAGAGLLGQAIQRGRGRRS</sequence>
<keyword evidence="1" id="KW-0812">Transmembrane</keyword>
<evidence type="ECO:0000256" key="1">
    <source>
        <dbReference type="SAM" id="Phobius"/>
    </source>
</evidence>
<keyword evidence="1" id="KW-0472">Membrane</keyword>
<feature type="transmembrane region" description="Helical" evidence="1">
    <location>
        <begin position="100"/>
        <end position="122"/>
    </location>
</feature>
<dbReference type="Proteomes" id="UP000029833">
    <property type="component" value="Unassembled WGS sequence"/>
</dbReference>
<comment type="caution">
    <text evidence="2">The sequence shown here is derived from an EMBL/GenBank/DDBJ whole genome shotgun (WGS) entry which is preliminary data.</text>
</comment>
<dbReference type="OrthoDB" id="10009372at2"/>
<keyword evidence="3" id="KW-1185">Reference proteome</keyword>
<feature type="transmembrane region" description="Helical" evidence="1">
    <location>
        <begin position="41"/>
        <end position="60"/>
    </location>
</feature>
<dbReference type="RefSeq" id="WP_034624658.1">
    <property type="nucleotide sequence ID" value="NZ_AXNT01000004.1"/>
</dbReference>
<reference evidence="2 3" key="1">
    <citation type="submission" date="2013-10" db="EMBL/GenBank/DDBJ databases">
        <authorList>
            <person name="Wang G."/>
            <person name="Zhuang W."/>
        </authorList>
    </citation>
    <scope>NUCLEOTIDE SEQUENCE [LARGE SCALE GENOMIC DNA]</scope>
    <source>
        <strain evidence="2 3">DSM 20118</strain>
    </source>
</reference>
<dbReference type="AlphaFoldDB" id="A0A0A0BCH0"/>
<organism evidence="2 3">
    <name type="scientific">Cellulomonas cellasea DSM 20118</name>
    <dbReference type="NCBI Taxonomy" id="1408250"/>
    <lineage>
        <taxon>Bacteria</taxon>
        <taxon>Bacillati</taxon>
        <taxon>Actinomycetota</taxon>
        <taxon>Actinomycetes</taxon>
        <taxon>Micrococcales</taxon>
        <taxon>Cellulomonadaceae</taxon>
        <taxon>Cellulomonas</taxon>
    </lineage>
</organism>
<dbReference type="EMBL" id="AXNT01000004">
    <property type="protein sequence ID" value="KGM03802.1"/>
    <property type="molecule type" value="Genomic_DNA"/>
</dbReference>
<evidence type="ECO:0000313" key="3">
    <source>
        <dbReference type="Proteomes" id="UP000029833"/>
    </source>
</evidence>
<proteinExistence type="predicted"/>